<keyword evidence="3" id="KW-0472">Membrane</keyword>
<dbReference type="Pfam" id="PF00089">
    <property type="entry name" value="Trypsin"/>
    <property type="match status" value="1"/>
</dbReference>
<dbReference type="SMART" id="SM00020">
    <property type="entry name" value="Tryp_SPc"/>
    <property type="match status" value="1"/>
</dbReference>
<evidence type="ECO:0000256" key="2">
    <source>
        <dbReference type="RuleBase" id="RU363034"/>
    </source>
</evidence>
<dbReference type="GO" id="GO:0004252">
    <property type="term" value="F:serine-type endopeptidase activity"/>
    <property type="evidence" value="ECO:0007669"/>
    <property type="project" value="InterPro"/>
</dbReference>
<evidence type="ECO:0000259" key="4">
    <source>
        <dbReference type="PROSITE" id="PS50240"/>
    </source>
</evidence>
<dbReference type="PROSITE" id="PS00135">
    <property type="entry name" value="TRYPSIN_SER"/>
    <property type="match status" value="1"/>
</dbReference>
<evidence type="ECO:0000313" key="6">
    <source>
        <dbReference type="EMBL" id="CAF3530724.1"/>
    </source>
</evidence>
<feature type="domain" description="Peptidase S1" evidence="4">
    <location>
        <begin position="105"/>
        <end position="327"/>
    </location>
</feature>
<dbReference type="PANTHER" id="PTHR24252:SF7">
    <property type="entry name" value="HYALIN"/>
    <property type="match status" value="1"/>
</dbReference>
<keyword evidence="1" id="KW-1015">Disulfide bond</keyword>
<dbReference type="InterPro" id="IPR001254">
    <property type="entry name" value="Trypsin_dom"/>
</dbReference>
<dbReference type="Proteomes" id="UP000663844">
    <property type="component" value="Unassembled WGS sequence"/>
</dbReference>
<dbReference type="InterPro" id="IPR018114">
    <property type="entry name" value="TRYPSIN_HIS"/>
</dbReference>
<proteinExistence type="predicted"/>
<dbReference type="PANTHER" id="PTHR24252">
    <property type="entry name" value="ACROSIN-RELATED"/>
    <property type="match status" value="1"/>
</dbReference>
<dbReference type="GO" id="GO:0006508">
    <property type="term" value="P:proteolysis"/>
    <property type="evidence" value="ECO:0007669"/>
    <property type="project" value="UniProtKB-KW"/>
</dbReference>
<organism evidence="6 7">
    <name type="scientific">Adineta steineri</name>
    <dbReference type="NCBI Taxonomy" id="433720"/>
    <lineage>
        <taxon>Eukaryota</taxon>
        <taxon>Metazoa</taxon>
        <taxon>Spiralia</taxon>
        <taxon>Gnathifera</taxon>
        <taxon>Rotifera</taxon>
        <taxon>Eurotatoria</taxon>
        <taxon>Bdelloidea</taxon>
        <taxon>Adinetida</taxon>
        <taxon>Adinetidae</taxon>
        <taxon>Adineta</taxon>
    </lineage>
</organism>
<dbReference type="InterPro" id="IPR043504">
    <property type="entry name" value="Peptidase_S1_PA_chymotrypsin"/>
</dbReference>
<keyword evidence="2" id="KW-0720">Serine protease</keyword>
<accession>A0A818J194</accession>
<evidence type="ECO:0000313" key="7">
    <source>
        <dbReference type="Proteomes" id="UP000663844"/>
    </source>
</evidence>
<keyword evidence="3" id="KW-1133">Transmembrane helix</keyword>
<dbReference type="Gene3D" id="2.40.10.10">
    <property type="entry name" value="Trypsin-like serine proteases"/>
    <property type="match status" value="1"/>
</dbReference>
<protein>
    <recommendedName>
        <fullName evidence="4">Peptidase S1 domain-containing protein</fullName>
    </recommendedName>
</protein>
<dbReference type="CDD" id="cd00190">
    <property type="entry name" value="Tryp_SPc"/>
    <property type="match status" value="1"/>
</dbReference>
<dbReference type="EMBL" id="CAJNOG010000785">
    <property type="protein sequence ID" value="CAF1357531.1"/>
    <property type="molecule type" value="Genomic_DNA"/>
</dbReference>
<sequence length="329" mass="34615">MRYSAYRHRYPVIIAPPQLKKPKSNRKKWIICGVICIIILVAIVVIGVGLGVGLGLGLKKSSSSSSSSSDSETGILSPPSVSCTYMSPSVCGCAATQPSFLASKIINGYSAVANSWPWIIVLYYDGSQRCDGFIYDFQHIVTAAHCVYGLSASSLSIAAGVYSLSSFTNVQTRTVSAIQVHTSYSTTTYVNDIAVLKLSSALTGNNYVGLCCVTSDTTLPAVNEHAVIIGWGTTDANTITIPDTLQQAVIEIKTASKCSLSSSATGQFCAGWGTTDTCYGDSGGPLMTSVNNAWTCTGVVSYGTSCNGAGTYTRVSYYKSFIDSAVANL</sequence>
<dbReference type="PRINTS" id="PR00722">
    <property type="entry name" value="CHYMOTRYPSIN"/>
</dbReference>
<dbReference type="SUPFAM" id="SSF50494">
    <property type="entry name" value="Trypsin-like serine proteases"/>
    <property type="match status" value="1"/>
</dbReference>
<dbReference type="InterPro" id="IPR033116">
    <property type="entry name" value="TRYPSIN_SER"/>
</dbReference>
<evidence type="ECO:0000256" key="1">
    <source>
        <dbReference type="ARBA" id="ARBA00023157"/>
    </source>
</evidence>
<reference evidence="6" key="1">
    <citation type="submission" date="2021-02" db="EMBL/GenBank/DDBJ databases">
        <authorList>
            <person name="Nowell W R."/>
        </authorList>
    </citation>
    <scope>NUCLEOTIDE SEQUENCE</scope>
</reference>
<feature type="transmembrane region" description="Helical" evidence="3">
    <location>
        <begin position="29"/>
        <end position="58"/>
    </location>
</feature>
<evidence type="ECO:0000313" key="5">
    <source>
        <dbReference type="EMBL" id="CAF1357531.1"/>
    </source>
</evidence>
<keyword evidence="3" id="KW-0812">Transmembrane</keyword>
<dbReference type="InterPro" id="IPR001314">
    <property type="entry name" value="Peptidase_S1A"/>
</dbReference>
<dbReference type="FunFam" id="2.40.10.10:FF:000068">
    <property type="entry name" value="transmembrane protease serine 2"/>
    <property type="match status" value="1"/>
</dbReference>
<dbReference type="PROSITE" id="PS50240">
    <property type="entry name" value="TRYPSIN_DOM"/>
    <property type="match status" value="1"/>
</dbReference>
<dbReference type="Proteomes" id="UP000663845">
    <property type="component" value="Unassembled WGS sequence"/>
</dbReference>
<evidence type="ECO:0000256" key="3">
    <source>
        <dbReference type="SAM" id="Phobius"/>
    </source>
</evidence>
<keyword evidence="2" id="KW-0378">Hydrolase</keyword>
<comment type="caution">
    <text evidence="6">The sequence shown here is derived from an EMBL/GenBank/DDBJ whole genome shotgun (WGS) entry which is preliminary data.</text>
</comment>
<dbReference type="AlphaFoldDB" id="A0A818J194"/>
<keyword evidence="2" id="KW-0645">Protease</keyword>
<name>A0A818J194_9BILA</name>
<dbReference type="PROSITE" id="PS00134">
    <property type="entry name" value="TRYPSIN_HIS"/>
    <property type="match status" value="1"/>
</dbReference>
<gene>
    <name evidence="5" type="ORF">JYZ213_LOCUS35393</name>
    <name evidence="6" type="ORF">OXD698_LOCUS2927</name>
</gene>
<dbReference type="EMBL" id="CAJOAZ010000099">
    <property type="protein sequence ID" value="CAF3530724.1"/>
    <property type="molecule type" value="Genomic_DNA"/>
</dbReference>
<dbReference type="InterPro" id="IPR009003">
    <property type="entry name" value="Peptidase_S1_PA"/>
</dbReference>